<comment type="caution">
    <text evidence="4">The sequence shown here is derived from an EMBL/GenBank/DDBJ whole genome shotgun (WGS) entry which is preliminary data.</text>
</comment>
<accession>A0A9J6CI80</accession>
<evidence type="ECO:0000313" key="5">
    <source>
        <dbReference type="Proteomes" id="UP001107558"/>
    </source>
</evidence>
<organism evidence="4 5">
    <name type="scientific">Polypedilum vanderplanki</name>
    <name type="common">Sleeping chironomid midge</name>
    <dbReference type="NCBI Taxonomy" id="319348"/>
    <lineage>
        <taxon>Eukaryota</taxon>
        <taxon>Metazoa</taxon>
        <taxon>Ecdysozoa</taxon>
        <taxon>Arthropoda</taxon>
        <taxon>Hexapoda</taxon>
        <taxon>Insecta</taxon>
        <taxon>Pterygota</taxon>
        <taxon>Neoptera</taxon>
        <taxon>Endopterygota</taxon>
        <taxon>Diptera</taxon>
        <taxon>Nematocera</taxon>
        <taxon>Chironomoidea</taxon>
        <taxon>Chironomidae</taxon>
        <taxon>Chironominae</taxon>
        <taxon>Polypedilum</taxon>
        <taxon>Polypedilum</taxon>
    </lineage>
</organism>
<evidence type="ECO:0000259" key="3">
    <source>
        <dbReference type="Pfam" id="PF00061"/>
    </source>
</evidence>
<dbReference type="Pfam" id="PF00061">
    <property type="entry name" value="Lipocalin"/>
    <property type="match status" value="1"/>
</dbReference>
<sequence length="136" mass="15461">MEKFLNKKYKLDKCENLDEFLMEMGMNSITRKIAKTLTTTLQLTKKSDGTYSLNSTILVFSTSQKFTLGVGKDLTTTDGRKVNNIFYIEGNKLIEKQIGERTLIIEREFFDDHLIAKATFSDSNIICTSVCKALPD</sequence>
<feature type="domain" description="Lipocalin/cytosolic fatty-acid binding" evidence="3">
    <location>
        <begin position="8"/>
        <end position="126"/>
    </location>
</feature>
<comment type="similarity">
    <text evidence="1">Belongs to the calycin superfamily. Fatty-acid binding protein (FABP) family.</text>
</comment>
<reference evidence="4" key="1">
    <citation type="submission" date="2021-03" db="EMBL/GenBank/DDBJ databases">
        <title>Chromosome level genome of the anhydrobiotic midge Polypedilum vanderplanki.</title>
        <authorList>
            <person name="Yoshida Y."/>
            <person name="Kikawada T."/>
            <person name="Gusev O."/>
        </authorList>
    </citation>
    <scope>NUCLEOTIDE SEQUENCE</scope>
    <source>
        <strain evidence="4">NIAS01</strain>
        <tissue evidence="4">Whole body or cell culture</tissue>
    </source>
</reference>
<name>A0A9J6CI80_POLVA</name>
<protein>
    <recommendedName>
        <fullName evidence="3">Lipocalin/cytosolic fatty-acid binding domain-containing protein</fullName>
    </recommendedName>
</protein>
<proteinExistence type="inferred from homology"/>
<dbReference type="Proteomes" id="UP001107558">
    <property type="component" value="Chromosome 1"/>
</dbReference>
<dbReference type="PRINTS" id="PR00178">
    <property type="entry name" value="FATTYACIDBP"/>
</dbReference>
<dbReference type="InterPro" id="IPR000566">
    <property type="entry name" value="Lipocln_cytosolic_FA-bd_dom"/>
</dbReference>
<evidence type="ECO:0000256" key="1">
    <source>
        <dbReference type="ARBA" id="ARBA00008390"/>
    </source>
</evidence>
<dbReference type="InterPro" id="IPR000463">
    <property type="entry name" value="Fatty_acid-bd"/>
</dbReference>
<evidence type="ECO:0000313" key="4">
    <source>
        <dbReference type="EMBL" id="KAG5681929.1"/>
    </source>
</evidence>
<gene>
    <name evidence="4" type="ORF">PVAND_011332</name>
</gene>
<dbReference type="PANTHER" id="PTHR11955">
    <property type="entry name" value="FATTY ACID BINDING PROTEIN"/>
    <property type="match status" value="1"/>
</dbReference>
<dbReference type="SUPFAM" id="SSF50814">
    <property type="entry name" value="Lipocalins"/>
    <property type="match status" value="1"/>
</dbReference>
<dbReference type="EMBL" id="JADBJN010000001">
    <property type="protein sequence ID" value="KAG5681929.1"/>
    <property type="molecule type" value="Genomic_DNA"/>
</dbReference>
<dbReference type="InterPro" id="IPR031259">
    <property type="entry name" value="ILBP"/>
</dbReference>
<keyword evidence="5" id="KW-1185">Reference proteome</keyword>
<dbReference type="InterPro" id="IPR012674">
    <property type="entry name" value="Calycin"/>
</dbReference>
<dbReference type="Gene3D" id="2.40.128.20">
    <property type="match status" value="1"/>
</dbReference>
<dbReference type="GO" id="GO:0008289">
    <property type="term" value="F:lipid binding"/>
    <property type="evidence" value="ECO:0007669"/>
    <property type="project" value="UniProtKB-KW"/>
</dbReference>
<dbReference type="OrthoDB" id="412780at2759"/>
<keyword evidence="2" id="KW-0446">Lipid-binding</keyword>
<dbReference type="AlphaFoldDB" id="A0A9J6CI80"/>
<evidence type="ECO:0000256" key="2">
    <source>
        <dbReference type="ARBA" id="ARBA00023121"/>
    </source>
</evidence>